<keyword evidence="13" id="KW-0968">Cytoplasmic vesicle</keyword>
<evidence type="ECO:0000256" key="9">
    <source>
        <dbReference type="ARBA" id="ARBA00022927"/>
    </source>
</evidence>
<evidence type="ECO:0000313" key="17">
    <source>
        <dbReference type="Proteomes" id="UP001558652"/>
    </source>
</evidence>
<proteinExistence type="inferred from homology"/>
<dbReference type="PANTHER" id="PTHR21345">
    <property type="entry name" value="SPIRE"/>
    <property type="match status" value="1"/>
</dbReference>
<keyword evidence="8" id="KW-0677">Repeat</keyword>
<dbReference type="PROSITE" id="PS51377">
    <property type="entry name" value="KIND"/>
    <property type="match status" value="1"/>
</dbReference>
<evidence type="ECO:0000256" key="2">
    <source>
        <dbReference type="ARBA" id="ARBA00004245"/>
    </source>
</evidence>
<dbReference type="Proteomes" id="UP001558652">
    <property type="component" value="Unassembled WGS sequence"/>
</dbReference>
<keyword evidence="11" id="KW-0009">Actin-binding</keyword>
<keyword evidence="12" id="KW-0206">Cytoskeleton</keyword>
<comment type="caution">
    <text evidence="16">The sequence shown here is derived from an EMBL/GenBank/DDBJ whole genome shotgun (WGS) entry which is preliminary data.</text>
</comment>
<evidence type="ECO:0000256" key="11">
    <source>
        <dbReference type="ARBA" id="ARBA00023203"/>
    </source>
</evidence>
<keyword evidence="7" id="KW-0963">Cytoplasm</keyword>
<evidence type="ECO:0000259" key="15">
    <source>
        <dbReference type="PROSITE" id="PS51377"/>
    </source>
</evidence>
<dbReference type="Gene3D" id="1.10.510.10">
    <property type="entry name" value="Transferase(Phosphotransferase) domain 1"/>
    <property type="match status" value="1"/>
</dbReference>
<evidence type="ECO:0000256" key="6">
    <source>
        <dbReference type="ARBA" id="ARBA00022475"/>
    </source>
</evidence>
<protein>
    <recommendedName>
        <fullName evidence="15">KIND domain-containing protein</fullName>
    </recommendedName>
</protein>
<keyword evidence="17" id="KW-1185">Reference proteome</keyword>
<feature type="domain" description="KIND" evidence="15">
    <location>
        <begin position="1"/>
        <end position="35"/>
    </location>
</feature>
<dbReference type="Pfam" id="PF16474">
    <property type="entry name" value="KIND"/>
    <property type="match status" value="1"/>
</dbReference>
<comment type="subcellular location">
    <subcellularLocation>
        <location evidence="3">Cell membrane</location>
        <topology evidence="3">Peripheral membrane protein</topology>
        <orientation evidence="3">Cytoplasmic side</orientation>
    </subcellularLocation>
    <subcellularLocation>
        <location evidence="2">Cytoplasm</location>
        <location evidence="2">Cytoskeleton</location>
    </subcellularLocation>
    <subcellularLocation>
        <location evidence="1">Cytoplasmic vesicle membrane</location>
        <topology evidence="1">Peripheral membrane protein</topology>
        <orientation evidence="1">Cytoplasmic side</orientation>
    </subcellularLocation>
</comment>
<keyword evidence="9" id="KW-0653">Protein transport</keyword>
<keyword evidence="10" id="KW-0472">Membrane</keyword>
<gene>
    <name evidence="16" type="ORF">AAG570_001195</name>
</gene>
<evidence type="ECO:0000256" key="12">
    <source>
        <dbReference type="ARBA" id="ARBA00023212"/>
    </source>
</evidence>
<reference evidence="16 17" key="1">
    <citation type="submission" date="2024-07" db="EMBL/GenBank/DDBJ databases">
        <title>Chromosome-level genome assembly of the water stick insect Ranatra chinensis (Heteroptera: Nepidae).</title>
        <authorList>
            <person name="Liu X."/>
        </authorList>
    </citation>
    <scope>NUCLEOTIDE SEQUENCE [LARGE SCALE GENOMIC DNA]</scope>
    <source>
        <strain evidence="16">Cailab_2021Rc</strain>
        <tissue evidence="16">Muscle</tissue>
    </source>
</reference>
<evidence type="ECO:0000256" key="4">
    <source>
        <dbReference type="ARBA" id="ARBA00010956"/>
    </source>
</evidence>
<evidence type="ECO:0000256" key="3">
    <source>
        <dbReference type="ARBA" id="ARBA00004413"/>
    </source>
</evidence>
<evidence type="ECO:0000256" key="13">
    <source>
        <dbReference type="ARBA" id="ARBA00023329"/>
    </source>
</evidence>
<evidence type="ECO:0000256" key="1">
    <source>
        <dbReference type="ARBA" id="ARBA00004180"/>
    </source>
</evidence>
<dbReference type="EMBL" id="JBFDAA010000010">
    <property type="protein sequence ID" value="KAL1124571.1"/>
    <property type="molecule type" value="Genomic_DNA"/>
</dbReference>
<dbReference type="GO" id="GO:0030659">
    <property type="term" value="C:cytoplasmic vesicle membrane"/>
    <property type="evidence" value="ECO:0007669"/>
    <property type="project" value="UniProtKB-SubCell"/>
</dbReference>
<evidence type="ECO:0000256" key="8">
    <source>
        <dbReference type="ARBA" id="ARBA00022737"/>
    </source>
</evidence>
<evidence type="ECO:0000256" key="14">
    <source>
        <dbReference type="SAM" id="MobiDB-lite"/>
    </source>
</evidence>
<evidence type="ECO:0000256" key="7">
    <source>
        <dbReference type="ARBA" id="ARBA00022490"/>
    </source>
</evidence>
<dbReference type="GO" id="GO:0003779">
    <property type="term" value="F:actin binding"/>
    <property type="evidence" value="ECO:0007669"/>
    <property type="project" value="UniProtKB-KW"/>
</dbReference>
<dbReference type="GO" id="GO:0005886">
    <property type="term" value="C:plasma membrane"/>
    <property type="evidence" value="ECO:0007669"/>
    <property type="project" value="UniProtKB-SubCell"/>
</dbReference>
<evidence type="ECO:0000313" key="16">
    <source>
        <dbReference type="EMBL" id="KAL1124571.1"/>
    </source>
</evidence>
<accession>A0ABD0YB62</accession>
<organism evidence="16 17">
    <name type="scientific">Ranatra chinensis</name>
    <dbReference type="NCBI Taxonomy" id="642074"/>
    <lineage>
        <taxon>Eukaryota</taxon>
        <taxon>Metazoa</taxon>
        <taxon>Ecdysozoa</taxon>
        <taxon>Arthropoda</taxon>
        <taxon>Hexapoda</taxon>
        <taxon>Insecta</taxon>
        <taxon>Pterygota</taxon>
        <taxon>Neoptera</taxon>
        <taxon>Paraneoptera</taxon>
        <taxon>Hemiptera</taxon>
        <taxon>Heteroptera</taxon>
        <taxon>Panheteroptera</taxon>
        <taxon>Nepomorpha</taxon>
        <taxon>Nepidae</taxon>
        <taxon>Ranatrinae</taxon>
        <taxon>Ranatra</taxon>
    </lineage>
</organism>
<keyword evidence="5" id="KW-0813">Transport</keyword>
<dbReference type="InterPro" id="IPR029901">
    <property type="entry name" value="Spire"/>
</dbReference>
<feature type="region of interest" description="Disordered" evidence="14">
    <location>
        <begin position="79"/>
        <end position="99"/>
    </location>
</feature>
<comment type="similarity">
    <text evidence="4">Belongs to the spire family.</text>
</comment>
<dbReference type="GO" id="GO:0015031">
    <property type="term" value="P:protein transport"/>
    <property type="evidence" value="ECO:0007669"/>
    <property type="project" value="UniProtKB-KW"/>
</dbReference>
<dbReference type="PANTHER" id="PTHR21345:SF3">
    <property type="entry name" value="PROTEIN SPIRE"/>
    <property type="match status" value="1"/>
</dbReference>
<name>A0ABD0YB62_9HEMI</name>
<dbReference type="InterPro" id="IPR011019">
    <property type="entry name" value="KIND_dom"/>
</dbReference>
<dbReference type="AlphaFoldDB" id="A0ABD0YB62"/>
<keyword evidence="6" id="KW-1003">Cell membrane</keyword>
<dbReference type="GO" id="GO:0005856">
    <property type="term" value="C:cytoskeleton"/>
    <property type="evidence" value="ECO:0007669"/>
    <property type="project" value="UniProtKB-SubCell"/>
</dbReference>
<evidence type="ECO:0000256" key="5">
    <source>
        <dbReference type="ARBA" id="ARBA00022448"/>
    </source>
</evidence>
<sequence>MFQECTVHLGSGGAQEAESHYRAVCRALVAEALELSSFLERVTPPSNAVLATTPTSATQLANLNFNDWVGTSIPHHLSVPKHASSSPIPGVLQPPTATGPNGYYSFQKLIQGGAG</sequence>
<evidence type="ECO:0000256" key="10">
    <source>
        <dbReference type="ARBA" id="ARBA00023136"/>
    </source>
</evidence>